<organism evidence="1 2">
    <name type="scientific">Gigaspora rosea</name>
    <dbReference type="NCBI Taxonomy" id="44941"/>
    <lineage>
        <taxon>Eukaryota</taxon>
        <taxon>Fungi</taxon>
        <taxon>Fungi incertae sedis</taxon>
        <taxon>Mucoromycota</taxon>
        <taxon>Glomeromycotina</taxon>
        <taxon>Glomeromycetes</taxon>
        <taxon>Diversisporales</taxon>
        <taxon>Gigasporaceae</taxon>
        <taxon>Gigaspora</taxon>
    </lineage>
</organism>
<dbReference type="Proteomes" id="UP000266673">
    <property type="component" value="Unassembled WGS sequence"/>
</dbReference>
<dbReference type="OrthoDB" id="2415938at2759"/>
<gene>
    <name evidence="1" type="ORF">C2G38_2106062</name>
</gene>
<evidence type="ECO:0008006" key="3">
    <source>
        <dbReference type="Google" id="ProtNLM"/>
    </source>
</evidence>
<evidence type="ECO:0000313" key="1">
    <source>
        <dbReference type="EMBL" id="RIB10448.1"/>
    </source>
</evidence>
<reference evidence="1 2" key="1">
    <citation type="submission" date="2018-06" db="EMBL/GenBank/DDBJ databases">
        <title>Comparative genomics reveals the genomic features of Rhizophagus irregularis, R. cerebriforme, R. diaphanum and Gigaspora rosea, and their symbiotic lifestyle signature.</title>
        <authorList>
            <person name="Morin E."/>
            <person name="San Clemente H."/>
            <person name="Chen E.C.H."/>
            <person name="De La Providencia I."/>
            <person name="Hainaut M."/>
            <person name="Kuo A."/>
            <person name="Kohler A."/>
            <person name="Murat C."/>
            <person name="Tang N."/>
            <person name="Roy S."/>
            <person name="Loubradou J."/>
            <person name="Henrissat B."/>
            <person name="Grigoriev I.V."/>
            <person name="Corradi N."/>
            <person name="Roux C."/>
            <person name="Martin F.M."/>
        </authorList>
    </citation>
    <scope>NUCLEOTIDE SEQUENCE [LARGE SCALE GENOMIC DNA]</scope>
    <source>
        <strain evidence="1 2">DAOM 194757</strain>
    </source>
</reference>
<dbReference type="InterPro" id="IPR052980">
    <property type="entry name" value="Crinkler_effector"/>
</dbReference>
<keyword evidence="2" id="KW-1185">Reference proteome</keyword>
<dbReference type="EMBL" id="QKWP01001250">
    <property type="protein sequence ID" value="RIB10448.1"/>
    <property type="molecule type" value="Genomic_DNA"/>
</dbReference>
<comment type="caution">
    <text evidence="1">The sequence shown here is derived from an EMBL/GenBank/DDBJ whole genome shotgun (WGS) entry which is preliminary data.</text>
</comment>
<dbReference type="AlphaFoldDB" id="A0A397UMH7"/>
<name>A0A397UMH7_9GLOM</name>
<dbReference type="PANTHER" id="PTHR33129:SF1">
    <property type="entry name" value="ATP-BINDING PROTEIN"/>
    <property type="match status" value="1"/>
</dbReference>
<dbReference type="PANTHER" id="PTHR33129">
    <property type="entry name" value="PROTEIN KINASE DOMAIN-CONTAINING PROTEIN-RELATED"/>
    <property type="match status" value="1"/>
</dbReference>
<protein>
    <recommendedName>
        <fullName evidence="3">Crinkler family protein</fullName>
    </recommendedName>
</protein>
<accession>A0A397UMH7</accession>
<evidence type="ECO:0000313" key="2">
    <source>
        <dbReference type="Proteomes" id="UP000266673"/>
    </source>
</evidence>
<proteinExistence type="predicted"/>
<sequence>MLNAQDELINNNGEPIMIESTKIKMNFVKFLRFRKSPSGIVYGISTQDILIKKSYLQMIEKIEYDRVHHDKTGCIIIGSPGIGKTHFSLYLAFYITRRYNLVDIVYEQFFLGRSRVLHIKPNKSTTRILDLACEFPKDNFYIADSVIPAPCKTVFTFLVTTPKSGRWHEFAKVRRTRKYYAPIWTEEEIWDVWNVLYKTKILESRVKELISRWGCIPRRIFDEYNDEPEVDYIVSQCNAYAYLKNDGGDLDDNYSGQAIHIIPNSDFTDKTYVPASTEICEALFKHYKNHKQDIIVKIIRNFARGAGGTLAERFFEMFAHDILRKGATFTVRRLIKDGIKQPEEELHLHNLPLNQFRNIIEITPGYYNIPEDANFESVDAIAPQRNESHHLYQITTAETHDIKVNGLSKLENNLKGLPIHLYFVVPNFGDTFNNFRLQKYVTSENIEYSEWHLTHTEWIRNNVIQYVLLVNLPYITY</sequence>